<proteinExistence type="predicted"/>
<reference evidence="1 2" key="1">
    <citation type="submission" date="2015-01" db="EMBL/GenBank/DDBJ databases">
        <title>The Genome Sequence of Rhinocladiella mackenzie CBS 650.93.</title>
        <authorList>
            <consortium name="The Broad Institute Genomics Platform"/>
            <person name="Cuomo C."/>
            <person name="de Hoog S."/>
            <person name="Gorbushina A."/>
            <person name="Stielow B."/>
            <person name="Teixiera M."/>
            <person name="Abouelleil A."/>
            <person name="Chapman S.B."/>
            <person name="Priest M."/>
            <person name="Young S.K."/>
            <person name="Wortman J."/>
            <person name="Nusbaum C."/>
            <person name="Birren B."/>
        </authorList>
    </citation>
    <scope>NUCLEOTIDE SEQUENCE [LARGE SCALE GENOMIC DNA]</scope>
    <source>
        <strain evidence="1 2">CBS 650.93</strain>
    </source>
</reference>
<accession>A0A0D2IBV8</accession>
<dbReference type="EMBL" id="KN847479">
    <property type="protein sequence ID" value="KIX03299.1"/>
    <property type="molecule type" value="Genomic_DNA"/>
</dbReference>
<dbReference type="VEuPathDB" id="FungiDB:Z518_06851"/>
<dbReference type="OrthoDB" id="4369146at2759"/>
<dbReference type="STRING" id="1442369.A0A0D2IBV8"/>
<dbReference type="HOGENOM" id="CLU_1177879_0_0_1"/>
<sequence length="251" mass="28303">MLSWLDQRSREIFPAKSDMLFGGLNIVMTGDFFQLPPTIELNVIRRQEGQDEEASAFRKALDSLRDDTVSVDDWQLLSTRVQSVVPSEILAFADALRTYSTKQQVAEFNHDRLRDLRRPVFVVHASHEGIQASNATTEEAGNLQTAIPLSMDCRIMLTENIWTERGLVNGSLGTVEDIIWKADANWRKDPPFAILVHFDGYERPSLGDAGGHSLVPIIRSRRDFYYGAVSCSRTQFPITNAYAITVIGRKE</sequence>
<gene>
    <name evidence="1" type="ORF">Z518_06851</name>
</gene>
<dbReference type="PANTHER" id="PTHR47642">
    <property type="entry name" value="ATP-DEPENDENT DNA HELICASE"/>
    <property type="match status" value="1"/>
</dbReference>
<protein>
    <recommendedName>
        <fullName evidence="3">ATP-dependent DNA helicase</fullName>
    </recommendedName>
</protein>
<name>A0A0D2IBV8_9EURO</name>
<keyword evidence="2" id="KW-1185">Reference proteome</keyword>
<evidence type="ECO:0000313" key="2">
    <source>
        <dbReference type="Proteomes" id="UP000053617"/>
    </source>
</evidence>
<organism evidence="1 2">
    <name type="scientific">Rhinocladiella mackenziei CBS 650.93</name>
    <dbReference type="NCBI Taxonomy" id="1442369"/>
    <lineage>
        <taxon>Eukaryota</taxon>
        <taxon>Fungi</taxon>
        <taxon>Dikarya</taxon>
        <taxon>Ascomycota</taxon>
        <taxon>Pezizomycotina</taxon>
        <taxon>Eurotiomycetes</taxon>
        <taxon>Chaetothyriomycetidae</taxon>
        <taxon>Chaetothyriales</taxon>
        <taxon>Herpotrichiellaceae</taxon>
        <taxon>Rhinocladiella</taxon>
    </lineage>
</organism>
<dbReference type="AlphaFoldDB" id="A0A0D2IBV8"/>
<dbReference type="Proteomes" id="UP000053617">
    <property type="component" value="Unassembled WGS sequence"/>
</dbReference>
<evidence type="ECO:0000313" key="1">
    <source>
        <dbReference type="EMBL" id="KIX03299.1"/>
    </source>
</evidence>
<dbReference type="RefSeq" id="XP_013270435.1">
    <property type="nucleotide sequence ID" value="XM_013414981.1"/>
</dbReference>
<dbReference type="InterPro" id="IPR027417">
    <property type="entry name" value="P-loop_NTPase"/>
</dbReference>
<dbReference type="InterPro" id="IPR051055">
    <property type="entry name" value="PIF1_helicase"/>
</dbReference>
<dbReference type="SUPFAM" id="SSF52540">
    <property type="entry name" value="P-loop containing nucleoside triphosphate hydrolases"/>
    <property type="match status" value="1"/>
</dbReference>
<dbReference type="GeneID" id="25294922"/>
<evidence type="ECO:0008006" key="3">
    <source>
        <dbReference type="Google" id="ProtNLM"/>
    </source>
</evidence>